<proteinExistence type="inferred from homology"/>
<dbReference type="GO" id="GO:0042546">
    <property type="term" value="P:cell wall biogenesis"/>
    <property type="evidence" value="ECO:0007669"/>
    <property type="project" value="InterPro"/>
</dbReference>
<sequence length="356" mass="40555">MLGDLGDLCSDKILTNPRVGFGSLLMYVYVLNVSALKTKGQCHSWDLKSVSQPLKGNAGQTAKESHVLWFVSVLVLAVKGVTSELKGPSISENYQITWGNDHVFTSNQGRQVQLSLDQASGHIYYFFQRAGFESKLSYGSGFFHMNIKLPGSNSAGVVTAFYLRSHSEYRRDELDFEFLGNKEGKPYTLQTNVITEGQGNREQRIHLWFDPTAAYHSYRILWNQHQIVFFVDDVPIRVFKNKQNIGVGYPSSQPLKLVASLWNGDSWATDGGQTKVNWTYAPFKAGFRSFDIYGCQSHGSSSTQCLSSKFYWNREQYWALSPSQEKDYQWVKTDYMNYDYCTDWKRFGAIPPECPQ</sequence>
<evidence type="ECO:0000256" key="7">
    <source>
        <dbReference type="ARBA" id="ARBA00023157"/>
    </source>
</evidence>
<keyword evidence="8 10" id="KW-0326">Glycosidase</keyword>
<keyword evidence="3 10" id="KW-0964">Secreted</keyword>
<evidence type="ECO:0000259" key="11">
    <source>
        <dbReference type="PROSITE" id="PS51762"/>
    </source>
</evidence>
<evidence type="ECO:0000256" key="6">
    <source>
        <dbReference type="ARBA" id="ARBA00022801"/>
    </source>
</evidence>
<organism evidence="12 13">
    <name type="scientific">Turnera subulata</name>
    <dbReference type="NCBI Taxonomy" id="218843"/>
    <lineage>
        <taxon>Eukaryota</taxon>
        <taxon>Viridiplantae</taxon>
        <taxon>Streptophyta</taxon>
        <taxon>Embryophyta</taxon>
        <taxon>Tracheophyta</taxon>
        <taxon>Spermatophyta</taxon>
        <taxon>Magnoliopsida</taxon>
        <taxon>eudicotyledons</taxon>
        <taxon>Gunneridae</taxon>
        <taxon>Pentapetalae</taxon>
        <taxon>rosids</taxon>
        <taxon>fabids</taxon>
        <taxon>Malpighiales</taxon>
        <taxon>Passifloraceae</taxon>
        <taxon>Turnera</taxon>
    </lineage>
</organism>
<reference evidence="12" key="2">
    <citation type="journal article" date="2023" name="Plants (Basel)">
        <title>Annotation of the Turnera subulata (Passifloraceae) Draft Genome Reveals the S-Locus Evolved after the Divergence of Turneroideae from Passifloroideae in a Stepwise Manner.</title>
        <authorList>
            <person name="Henning P.M."/>
            <person name="Roalson E.H."/>
            <person name="Mir W."/>
            <person name="McCubbin A.G."/>
            <person name="Shore J.S."/>
        </authorList>
    </citation>
    <scope>NUCLEOTIDE SEQUENCE</scope>
    <source>
        <strain evidence="12">F60SS</strain>
    </source>
</reference>
<dbReference type="Pfam" id="PF06955">
    <property type="entry name" value="XET_C"/>
    <property type="match status" value="1"/>
</dbReference>
<feature type="domain" description="GH16" evidence="11">
    <location>
        <begin position="43"/>
        <end position="287"/>
    </location>
</feature>
<dbReference type="PIRSF" id="PIRSF005604">
    <property type="entry name" value="XET"/>
    <property type="match status" value="1"/>
</dbReference>
<dbReference type="GO" id="GO:0016762">
    <property type="term" value="F:xyloglucan:xyloglucosyl transferase activity"/>
    <property type="evidence" value="ECO:0007669"/>
    <property type="project" value="UniProtKB-EC"/>
</dbReference>
<dbReference type="Gene3D" id="2.60.120.200">
    <property type="match status" value="1"/>
</dbReference>
<feature type="active site" description="Nucleophile" evidence="9">
    <location>
        <position position="173"/>
    </location>
</feature>
<keyword evidence="2 10" id="KW-0052">Apoplast</keyword>
<evidence type="ECO:0000256" key="4">
    <source>
        <dbReference type="ARBA" id="ARBA00022679"/>
    </source>
</evidence>
<protein>
    <recommendedName>
        <fullName evidence="10">Xyloglucan endotransglucosylase/hydrolase</fullName>
        <ecNumber evidence="10">2.4.1.207</ecNumber>
    </recommendedName>
</protein>
<dbReference type="EMBL" id="JAKUCV010001512">
    <property type="protein sequence ID" value="KAJ4846021.1"/>
    <property type="molecule type" value="Genomic_DNA"/>
</dbReference>
<evidence type="ECO:0000313" key="13">
    <source>
        <dbReference type="Proteomes" id="UP001141552"/>
    </source>
</evidence>
<dbReference type="InterPro" id="IPR000757">
    <property type="entry name" value="Beta-glucanase-like"/>
</dbReference>
<dbReference type="CDD" id="cd02176">
    <property type="entry name" value="GH16_XET"/>
    <property type="match status" value="1"/>
</dbReference>
<dbReference type="InterPro" id="IPR010713">
    <property type="entry name" value="XET_C"/>
</dbReference>
<dbReference type="EC" id="2.4.1.207" evidence="10"/>
<accession>A0A9Q0GCQ4</accession>
<evidence type="ECO:0000256" key="2">
    <source>
        <dbReference type="ARBA" id="ARBA00022523"/>
    </source>
</evidence>
<comment type="PTM">
    <text evidence="10">Contains at least one intrachain disulfide bond essential for its enzymatic activity.</text>
</comment>
<dbReference type="GO" id="GO:0048046">
    <property type="term" value="C:apoplast"/>
    <property type="evidence" value="ECO:0007669"/>
    <property type="project" value="UniProtKB-SubCell"/>
</dbReference>
<dbReference type="PROSITE" id="PS51762">
    <property type="entry name" value="GH16_2"/>
    <property type="match status" value="1"/>
</dbReference>
<comment type="caution">
    <text evidence="12">The sequence shown here is derived from an EMBL/GenBank/DDBJ whole genome shotgun (WGS) entry which is preliminary data.</text>
</comment>
<keyword evidence="10" id="KW-0961">Cell wall biogenesis/degradation</keyword>
<keyword evidence="1 10" id="KW-0134">Cell wall</keyword>
<keyword evidence="7" id="KW-1015">Disulfide bond</keyword>
<dbReference type="OrthoDB" id="4781at2759"/>
<dbReference type="SUPFAM" id="SSF49899">
    <property type="entry name" value="Concanavalin A-like lectins/glucanases"/>
    <property type="match status" value="1"/>
</dbReference>
<dbReference type="FunFam" id="2.60.120.200:FF:000025">
    <property type="entry name" value="Xyloglucan endotransglucosylase/hydrolase"/>
    <property type="match status" value="1"/>
</dbReference>
<comment type="subcellular location">
    <subcellularLocation>
        <location evidence="10">Secreted</location>
        <location evidence="10">Cell wall</location>
    </subcellularLocation>
    <subcellularLocation>
        <location evidence="10">Secreted</location>
        <location evidence="10">Extracellular space</location>
        <location evidence="10">Apoplast</location>
    </subcellularLocation>
</comment>
<reference evidence="12" key="1">
    <citation type="submission" date="2022-02" db="EMBL/GenBank/DDBJ databases">
        <authorList>
            <person name="Henning P.M."/>
            <person name="McCubbin A.G."/>
            <person name="Shore J.S."/>
        </authorList>
    </citation>
    <scope>NUCLEOTIDE SEQUENCE</scope>
    <source>
        <strain evidence="12">F60SS</strain>
        <tissue evidence="12">Leaves</tissue>
    </source>
</reference>
<dbReference type="Pfam" id="PF00722">
    <property type="entry name" value="Glyco_hydro_16"/>
    <property type="match status" value="1"/>
</dbReference>
<evidence type="ECO:0000256" key="9">
    <source>
        <dbReference type="PIRSR" id="PIRSR005604-1"/>
    </source>
</evidence>
<dbReference type="InterPro" id="IPR044791">
    <property type="entry name" value="Beta-glucanase/XTH"/>
</dbReference>
<dbReference type="InterPro" id="IPR016455">
    <property type="entry name" value="XTH"/>
</dbReference>
<evidence type="ECO:0000256" key="5">
    <source>
        <dbReference type="ARBA" id="ARBA00022729"/>
    </source>
</evidence>
<evidence type="ECO:0000313" key="12">
    <source>
        <dbReference type="EMBL" id="KAJ4846021.1"/>
    </source>
</evidence>
<keyword evidence="4 10" id="KW-0808">Transferase</keyword>
<gene>
    <name evidence="12" type="ORF">Tsubulata_002536</name>
</gene>
<comment type="function">
    <text evidence="10">Catalyzes xyloglucan endohydrolysis (XEH) and/or endotransglycosylation (XET). Cleaves and religates xyloglucan polymers, an essential constituent of the primary cell wall, and thereby participates in cell wall construction of growing tissues.</text>
</comment>
<keyword evidence="6 10" id="KW-0378">Hydrolase</keyword>
<keyword evidence="13" id="KW-1185">Reference proteome</keyword>
<evidence type="ECO:0000256" key="1">
    <source>
        <dbReference type="ARBA" id="ARBA00022512"/>
    </source>
</evidence>
<dbReference type="GO" id="GO:0004553">
    <property type="term" value="F:hydrolase activity, hydrolyzing O-glycosyl compounds"/>
    <property type="evidence" value="ECO:0007669"/>
    <property type="project" value="InterPro"/>
</dbReference>
<dbReference type="InterPro" id="IPR013320">
    <property type="entry name" value="ConA-like_dom_sf"/>
</dbReference>
<evidence type="ECO:0000256" key="8">
    <source>
        <dbReference type="ARBA" id="ARBA00023295"/>
    </source>
</evidence>
<dbReference type="Proteomes" id="UP001141552">
    <property type="component" value="Unassembled WGS sequence"/>
</dbReference>
<evidence type="ECO:0000256" key="3">
    <source>
        <dbReference type="ARBA" id="ARBA00022525"/>
    </source>
</evidence>
<evidence type="ECO:0000256" key="10">
    <source>
        <dbReference type="RuleBase" id="RU361120"/>
    </source>
</evidence>
<dbReference type="AlphaFoldDB" id="A0A9Q0GCQ4"/>
<keyword evidence="5" id="KW-0732">Signal</keyword>
<feature type="active site" description="Proton donor" evidence="9">
    <location>
        <position position="177"/>
    </location>
</feature>
<comment type="similarity">
    <text evidence="10">Belongs to the glycosyl hydrolase 16 family.</text>
</comment>
<dbReference type="PANTHER" id="PTHR31062">
    <property type="entry name" value="XYLOGLUCAN ENDOTRANSGLUCOSYLASE/HYDROLASE PROTEIN 8-RELATED"/>
    <property type="match status" value="1"/>
</dbReference>
<dbReference type="GO" id="GO:0010411">
    <property type="term" value="P:xyloglucan metabolic process"/>
    <property type="evidence" value="ECO:0007669"/>
    <property type="project" value="InterPro"/>
</dbReference>
<name>A0A9Q0GCQ4_9ROSI</name>
<dbReference type="GO" id="GO:0071555">
    <property type="term" value="P:cell wall organization"/>
    <property type="evidence" value="ECO:0007669"/>
    <property type="project" value="UniProtKB-KW"/>
</dbReference>